<dbReference type="Gene3D" id="1.10.3720.10">
    <property type="entry name" value="MetI-like"/>
    <property type="match status" value="1"/>
</dbReference>
<feature type="transmembrane region" description="Helical" evidence="7">
    <location>
        <begin position="62"/>
        <end position="86"/>
    </location>
</feature>
<evidence type="ECO:0000313" key="9">
    <source>
        <dbReference type="EMBL" id="MDM0044478.1"/>
    </source>
</evidence>
<dbReference type="InterPro" id="IPR035906">
    <property type="entry name" value="MetI-like_sf"/>
</dbReference>
<evidence type="ECO:0000256" key="3">
    <source>
        <dbReference type="ARBA" id="ARBA00022475"/>
    </source>
</evidence>
<feature type="transmembrane region" description="Helical" evidence="7">
    <location>
        <begin position="179"/>
        <end position="200"/>
    </location>
</feature>
<feature type="domain" description="ABC transmembrane type-1" evidence="8">
    <location>
        <begin position="56"/>
        <end position="238"/>
    </location>
</feature>
<dbReference type="CDD" id="cd06261">
    <property type="entry name" value="TM_PBP2"/>
    <property type="match status" value="1"/>
</dbReference>
<comment type="caution">
    <text evidence="9">The sequence shown here is derived from an EMBL/GenBank/DDBJ whole genome shotgun (WGS) entry which is preliminary data.</text>
</comment>
<keyword evidence="4 7" id="KW-0812">Transmembrane</keyword>
<evidence type="ECO:0000259" key="8">
    <source>
        <dbReference type="PROSITE" id="PS50928"/>
    </source>
</evidence>
<evidence type="ECO:0000256" key="4">
    <source>
        <dbReference type="ARBA" id="ARBA00022692"/>
    </source>
</evidence>
<evidence type="ECO:0000256" key="1">
    <source>
        <dbReference type="ARBA" id="ARBA00004651"/>
    </source>
</evidence>
<reference evidence="9" key="1">
    <citation type="submission" date="2023-06" db="EMBL/GenBank/DDBJ databases">
        <authorList>
            <person name="Jiang Y."/>
            <person name="Liu Q."/>
        </authorList>
    </citation>
    <scope>NUCLEOTIDE SEQUENCE</scope>
    <source>
        <strain evidence="9">CGMCC 1.12089</strain>
    </source>
</reference>
<evidence type="ECO:0000256" key="6">
    <source>
        <dbReference type="ARBA" id="ARBA00023136"/>
    </source>
</evidence>
<dbReference type="InterPro" id="IPR000515">
    <property type="entry name" value="MetI-like"/>
</dbReference>
<sequence length="258" mass="27540">MKASARSGSLAALCLLAMLLGGWEWASRHWGLSALVLPAPSSVARSLWSGLVSGYLWPHIVVTATELMLGLAAGCALGFVAGLLLAESPWLDRVVKPYLVVSQVVPKLALAPLFIVWFGFGMTSTVVITALICFFPLMESTLTAVRQVDAQRLELFRMLGATRLQTLLRLKLPAGLPGILAGLRVAVVLALVGAVVGEFIGGSRGLGALIIATQSMMDTALMFAVLFVIAVLGLTLYQATLALERLLLRPYTDEFHQP</sequence>
<evidence type="ECO:0000256" key="5">
    <source>
        <dbReference type="ARBA" id="ARBA00022989"/>
    </source>
</evidence>
<dbReference type="PANTHER" id="PTHR30151:SF20">
    <property type="entry name" value="ABC TRANSPORTER PERMEASE PROTEIN HI_0355-RELATED"/>
    <property type="match status" value="1"/>
</dbReference>
<dbReference type="RefSeq" id="WP_286659513.1">
    <property type="nucleotide sequence ID" value="NZ_JASZYV010000001.1"/>
</dbReference>
<keyword evidence="10" id="KW-1185">Reference proteome</keyword>
<dbReference type="EMBL" id="JASZYV010000001">
    <property type="protein sequence ID" value="MDM0044478.1"/>
    <property type="molecule type" value="Genomic_DNA"/>
</dbReference>
<protein>
    <submittedName>
        <fullName evidence="9">ABC transporter permease</fullName>
    </submittedName>
</protein>
<name>A0ABT7N980_9BURK</name>
<dbReference type="Pfam" id="PF00528">
    <property type="entry name" value="BPD_transp_1"/>
    <property type="match status" value="1"/>
</dbReference>
<comment type="subcellular location">
    <subcellularLocation>
        <location evidence="1 7">Cell membrane</location>
        <topology evidence="1 7">Multi-pass membrane protein</topology>
    </subcellularLocation>
</comment>
<dbReference type="Proteomes" id="UP001174908">
    <property type="component" value="Unassembled WGS sequence"/>
</dbReference>
<keyword evidence="6 7" id="KW-0472">Membrane</keyword>
<proteinExistence type="inferred from homology"/>
<keyword evidence="5 7" id="KW-1133">Transmembrane helix</keyword>
<keyword evidence="2 7" id="KW-0813">Transport</keyword>
<evidence type="ECO:0000313" key="10">
    <source>
        <dbReference type="Proteomes" id="UP001174908"/>
    </source>
</evidence>
<dbReference type="SUPFAM" id="SSF161098">
    <property type="entry name" value="MetI-like"/>
    <property type="match status" value="1"/>
</dbReference>
<keyword evidence="3" id="KW-1003">Cell membrane</keyword>
<dbReference type="PROSITE" id="PS50928">
    <property type="entry name" value="ABC_TM1"/>
    <property type="match status" value="1"/>
</dbReference>
<organism evidence="9 10">
    <name type="scientific">Variovorax dokdonensis</name>
    <dbReference type="NCBI Taxonomy" id="344883"/>
    <lineage>
        <taxon>Bacteria</taxon>
        <taxon>Pseudomonadati</taxon>
        <taxon>Pseudomonadota</taxon>
        <taxon>Betaproteobacteria</taxon>
        <taxon>Burkholderiales</taxon>
        <taxon>Comamonadaceae</taxon>
        <taxon>Variovorax</taxon>
    </lineage>
</organism>
<dbReference type="PANTHER" id="PTHR30151">
    <property type="entry name" value="ALKANE SULFONATE ABC TRANSPORTER-RELATED, MEMBRANE SUBUNIT"/>
    <property type="match status" value="1"/>
</dbReference>
<evidence type="ECO:0000256" key="2">
    <source>
        <dbReference type="ARBA" id="ARBA00022448"/>
    </source>
</evidence>
<feature type="transmembrane region" description="Helical" evidence="7">
    <location>
        <begin position="220"/>
        <end position="239"/>
    </location>
</feature>
<accession>A0ABT7N980</accession>
<evidence type="ECO:0000256" key="7">
    <source>
        <dbReference type="RuleBase" id="RU363032"/>
    </source>
</evidence>
<comment type="similarity">
    <text evidence="7">Belongs to the binding-protein-dependent transport system permease family.</text>
</comment>
<gene>
    <name evidence="9" type="ORF">QTH91_08310</name>
</gene>